<reference evidence="8 9" key="1">
    <citation type="submission" date="2016-10" db="EMBL/GenBank/DDBJ databases">
        <authorList>
            <person name="Varghese N."/>
            <person name="Submissions S."/>
        </authorList>
    </citation>
    <scope>NUCLEOTIDE SEQUENCE [LARGE SCALE GENOMIC DNA]</scope>
    <source>
        <strain evidence="8 9">DSM 17833</strain>
    </source>
</reference>
<evidence type="ECO:0000256" key="5">
    <source>
        <dbReference type="ARBA" id="ARBA00023163"/>
    </source>
</evidence>
<accession>A0AB37Z794</accession>
<keyword evidence="3" id="KW-0238">DNA-binding</keyword>
<dbReference type="PANTHER" id="PTHR46796">
    <property type="entry name" value="HTH-TYPE TRANSCRIPTIONAL ACTIVATOR RHAS-RELATED"/>
    <property type="match status" value="1"/>
</dbReference>
<sequence>MMSTEQQATTPRFWRDPALPFVETREALDGRLLCYAKHSHECFSIGTITRGRSTYFNEKAREQVAAGTLVLMSPGDVHACNPVDGQPWSYRMFYIDSAWLGELQHQLGFGHNPQLQPFSAILSRDPELFNGLNQLYDLLNAASVDQLRKECALIDYFSTLQQRLAPAPAPAREDNPRIRLAAEFIRAHCTQTLKLEDICSAAELSPSYLIRSFRQHYGMTPHAYLLNCRVQVAQAGLKRGESIAEVALDAGFADQAHLQRTFKQLLAATPGQYRRA</sequence>
<dbReference type="InterPro" id="IPR018060">
    <property type="entry name" value="HTH_AraC"/>
</dbReference>
<keyword evidence="2" id="KW-0805">Transcription regulation</keyword>
<dbReference type="AlphaFoldDB" id="A0AB37Z794"/>
<dbReference type="PROSITE" id="PS01124">
    <property type="entry name" value="HTH_ARAC_FAMILY_2"/>
    <property type="match status" value="1"/>
</dbReference>
<dbReference type="Pfam" id="PF02311">
    <property type="entry name" value="AraC_binding"/>
    <property type="match status" value="1"/>
</dbReference>
<keyword evidence="9" id="KW-1185">Reference proteome</keyword>
<dbReference type="PROSITE" id="PS00041">
    <property type="entry name" value="HTH_ARAC_FAMILY_1"/>
    <property type="match status" value="1"/>
</dbReference>
<dbReference type="InterPro" id="IPR050204">
    <property type="entry name" value="AraC_XylS_family_regulators"/>
</dbReference>
<organism evidence="8 9">
    <name type="scientific">Pseudomonas peli</name>
    <dbReference type="NCBI Taxonomy" id="592361"/>
    <lineage>
        <taxon>Bacteria</taxon>
        <taxon>Pseudomonadati</taxon>
        <taxon>Pseudomonadota</taxon>
        <taxon>Gammaproteobacteria</taxon>
        <taxon>Pseudomonadales</taxon>
        <taxon>Pseudomonadaceae</taxon>
        <taxon>Pseudomonas</taxon>
    </lineage>
</organism>
<dbReference type="GO" id="GO:0003700">
    <property type="term" value="F:DNA-binding transcription factor activity"/>
    <property type="evidence" value="ECO:0007669"/>
    <property type="project" value="InterPro"/>
</dbReference>
<evidence type="ECO:0000256" key="2">
    <source>
        <dbReference type="ARBA" id="ARBA00023015"/>
    </source>
</evidence>
<dbReference type="EMBL" id="FMTL01000001">
    <property type="protein sequence ID" value="SCW52267.1"/>
    <property type="molecule type" value="Genomic_DNA"/>
</dbReference>
<dbReference type="GO" id="GO:0009893">
    <property type="term" value="P:positive regulation of metabolic process"/>
    <property type="evidence" value="ECO:0007669"/>
    <property type="project" value="UniProtKB-ARBA"/>
</dbReference>
<proteinExistence type="predicted"/>
<dbReference type="SMART" id="SM00342">
    <property type="entry name" value="HTH_ARAC"/>
    <property type="match status" value="1"/>
</dbReference>
<keyword evidence="4" id="KW-0010">Activator</keyword>
<dbReference type="PANTHER" id="PTHR46796:SF2">
    <property type="entry name" value="TRANSCRIPTIONAL REGULATORY PROTEIN"/>
    <property type="match status" value="1"/>
</dbReference>
<evidence type="ECO:0000256" key="6">
    <source>
        <dbReference type="ARBA" id="ARBA00037345"/>
    </source>
</evidence>
<name>A0AB37Z794_9PSED</name>
<comment type="caution">
    <text evidence="8">The sequence shown here is derived from an EMBL/GenBank/DDBJ whole genome shotgun (WGS) entry which is preliminary data.</text>
</comment>
<dbReference type="InterPro" id="IPR003313">
    <property type="entry name" value="AraC-bd"/>
</dbReference>
<gene>
    <name evidence="8" type="ORF">SAMN05216370_1906</name>
</gene>
<dbReference type="InterPro" id="IPR018062">
    <property type="entry name" value="HTH_AraC-typ_CS"/>
</dbReference>
<dbReference type="SUPFAM" id="SSF46689">
    <property type="entry name" value="Homeodomain-like"/>
    <property type="match status" value="2"/>
</dbReference>
<dbReference type="GO" id="GO:0005737">
    <property type="term" value="C:cytoplasm"/>
    <property type="evidence" value="ECO:0007669"/>
    <property type="project" value="UniProtKB-SubCell"/>
</dbReference>
<evidence type="ECO:0000256" key="3">
    <source>
        <dbReference type="ARBA" id="ARBA00023125"/>
    </source>
</evidence>
<evidence type="ECO:0000313" key="8">
    <source>
        <dbReference type="EMBL" id="SCW52267.1"/>
    </source>
</evidence>
<feature type="domain" description="HTH araC/xylS-type" evidence="7">
    <location>
        <begin position="179"/>
        <end position="276"/>
    </location>
</feature>
<evidence type="ECO:0000256" key="1">
    <source>
        <dbReference type="ARBA" id="ARBA00004496"/>
    </source>
</evidence>
<dbReference type="Proteomes" id="UP000242418">
    <property type="component" value="Unassembled WGS sequence"/>
</dbReference>
<dbReference type="GO" id="GO:0043565">
    <property type="term" value="F:sequence-specific DNA binding"/>
    <property type="evidence" value="ECO:0007669"/>
    <property type="project" value="InterPro"/>
</dbReference>
<evidence type="ECO:0000313" key="9">
    <source>
        <dbReference type="Proteomes" id="UP000242418"/>
    </source>
</evidence>
<dbReference type="InterPro" id="IPR009057">
    <property type="entry name" value="Homeodomain-like_sf"/>
</dbReference>
<protein>
    <submittedName>
        <fullName evidence="8">Transcriptional regulator, AraC family</fullName>
    </submittedName>
</protein>
<dbReference type="SUPFAM" id="SSF51215">
    <property type="entry name" value="Regulatory protein AraC"/>
    <property type="match status" value="1"/>
</dbReference>
<dbReference type="Gene3D" id="1.10.10.60">
    <property type="entry name" value="Homeodomain-like"/>
    <property type="match status" value="1"/>
</dbReference>
<comment type="function">
    <text evidence="6">Regulatory protein of the TOL plasmid xyl operons. XylS activates the xylXYZLTEGFJQKIH operon required for the degradation of toluene, m-xylene and p-xylene.</text>
</comment>
<keyword evidence="5" id="KW-0804">Transcription</keyword>
<comment type="subcellular location">
    <subcellularLocation>
        <location evidence="1">Cytoplasm</location>
    </subcellularLocation>
</comment>
<evidence type="ECO:0000256" key="4">
    <source>
        <dbReference type="ARBA" id="ARBA00023159"/>
    </source>
</evidence>
<dbReference type="InterPro" id="IPR037923">
    <property type="entry name" value="HTH-like"/>
</dbReference>
<evidence type="ECO:0000259" key="7">
    <source>
        <dbReference type="PROSITE" id="PS01124"/>
    </source>
</evidence>
<dbReference type="Pfam" id="PF12833">
    <property type="entry name" value="HTH_18"/>
    <property type="match status" value="1"/>
</dbReference>